<name>A0AAE1DPP4_9GAST</name>
<comment type="caution">
    <text evidence="1">The sequence shown here is derived from an EMBL/GenBank/DDBJ whole genome shotgun (WGS) entry which is preliminary data.</text>
</comment>
<dbReference type="Proteomes" id="UP001283361">
    <property type="component" value="Unassembled WGS sequence"/>
</dbReference>
<proteinExistence type="predicted"/>
<evidence type="ECO:0000313" key="2">
    <source>
        <dbReference type="Proteomes" id="UP001283361"/>
    </source>
</evidence>
<accession>A0AAE1DPP4</accession>
<dbReference type="AlphaFoldDB" id="A0AAE1DPP4"/>
<keyword evidence="2" id="KW-1185">Reference proteome</keyword>
<organism evidence="1 2">
    <name type="scientific">Elysia crispata</name>
    <name type="common">lettuce slug</name>
    <dbReference type="NCBI Taxonomy" id="231223"/>
    <lineage>
        <taxon>Eukaryota</taxon>
        <taxon>Metazoa</taxon>
        <taxon>Spiralia</taxon>
        <taxon>Lophotrochozoa</taxon>
        <taxon>Mollusca</taxon>
        <taxon>Gastropoda</taxon>
        <taxon>Heterobranchia</taxon>
        <taxon>Euthyneura</taxon>
        <taxon>Panpulmonata</taxon>
        <taxon>Sacoglossa</taxon>
        <taxon>Placobranchoidea</taxon>
        <taxon>Plakobranchidae</taxon>
        <taxon>Elysia</taxon>
    </lineage>
</organism>
<dbReference type="EMBL" id="JAWDGP010002977">
    <property type="protein sequence ID" value="KAK3778304.1"/>
    <property type="molecule type" value="Genomic_DNA"/>
</dbReference>
<protein>
    <submittedName>
        <fullName evidence="1">Uncharacterized protein</fullName>
    </submittedName>
</protein>
<sequence>MDSSPFGSTSRSIVHGVKHFIVTPSAGLLSKSDPQHGDWLQNYTEDLAVGGLAETREWWGVPIIADYGSLEQGGLWVAWLGPGNGGEFQQWPIMVLWNKEGCGWLGWDQGMVGSSNNGRSWSSGTRRAVGGLAGTREWWGVPTMADHGPLEQGGLWVAWLGPGNGGEFQQWPIMVLWNKEGCGWLGWDQGMVGSSNNGRSWSSGTRRAVAGLAGTREWWGVPTMADHGLLEQEGLWVAWLGPGNGGEFQQWPIMVLWNKEGCGWLGWDQGMVGSSNNGRSWFSGTRRAVGGLAGTREWWGVPTMADHGPLEQEGLWVAWLGPGNGGEFQQWPIMVLWNKKGCGWLGWDQGMVGSSNNGRSWSSGTRRAVGGLAGTREWWGVPTMADHGSLEQEGLWVAWLGPGNGGEFQQWPIMVLWNKKGCGWLGWDQGMVGSSNNGRSWFSGTRRAVGGLAGTREWWGVPTMADHGSLEQEGLWVAWLGPGNGGEFQQWPIMVLWNKEGCGWLGWDQGMVGSSNNGRSIAVG</sequence>
<reference evidence="1" key="1">
    <citation type="journal article" date="2023" name="G3 (Bethesda)">
        <title>A reference genome for the long-term kleptoplast-retaining sea slug Elysia crispata morphotype clarki.</title>
        <authorList>
            <person name="Eastman K.E."/>
            <person name="Pendleton A.L."/>
            <person name="Shaikh M.A."/>
            <person name="Suttiyut T."/>
            <person name="Ogas R."/>
            <person name="Tomko P."/>
            <person name="Gavelis G."/>
            <person name="Widhalm J.R."/>
            <person name="Wisecaver J.H."/>
        </authorList>
    </citation>
    <scope>NUCLEOTIDE SEQUENCE</scope>
    <source>
        <strain evidence="1">ECLA1</strain>
    </source>
</reference>
<evidence type="ECO:0000313" key="1">
    <source>
        <dbReference type="EMBL" id="KAK3778304.1"/>
    </source>
</evidence>
<gene>
    <name evidence="1" type="ORF">RRG08_016768</name>
</gene>